<feature type="compositionally biased region" description="Polar residues" evidence="10">
    <location>
        <begin position="311"/>
        <end position="324"/>
    </location>
</feature>
<keyword evidence="7 11" id="KW-0472">Membrane</keyword>
<dbReference type="NCBIfam" id="TIGR00206">
    <property type="entry name" value="fliF"/>
    <property type="match status" value="1"/>
</dbReference>
<organism evidence="14 15">
    <name type="scientific">Candidatus Nitrospira nitrosa</name>
    <dbReference type="NCBI Taxonomy" id="1742972"/>
    <lineage>
        <taxon>Bacteria</taxon>
        <taxon>Pseudomonadati</taxon>
        <taxon>Nitrospirota</taxon>
        <taxon>Nitrospiria</taxon>
        <taxon>Nitrospirales</taxon>
        <taxon>Nitrospiraceae</taxon>
        <taxon>Nitrospira</taxon>
    </lineage>
</organism>
<gene>
    <name evidence="14" type="primary">fliF</name>
    <name evidence="14" type="ORF">COMA1_40253</name>
</gene>
<evidence type="ECO:0000256" key="7">
    <source>
        <dbReference type="ARBA" id="ARBA00023136"/>
    </source>
</evidence>
<dbReference type="RefSeq" id="WP_090750275.1">
    <property type="nucleotide sequence ID" value="NZ_CZQA01000010.1"/>
</dbReference>
<evidence type="ECO:0000256" key="9">
    <source>
        <dbReference type="PIRNR" id="PIRNR004862"/>
    </source>
</evidence>
<keyword evidence="15" id="KW-1185">Reference proteome</keyword>
<dbReference type="InterPro" id="IPR000067">
    <property type="entry name" value="FlgMring_FliF"/>
</dbReference>
<dbReference type="GO" id="GO:0071973">
    <property type="term" value="P:bacterial-type flagellum-dependent cell motility"/>
    <property type="evidence" value="ECO:0007669"/>
    <property type="project" value="InterPro"/>
</dbReference>
<protein>
    <recommendedName>
        <fullName evidence="9">Flagellar M-ring protein</fullName>
    </recommendedName>
</protein>
<dbReference type="GO" id="GO:0009431">
    <property type="term" value="C:bacterial-type flagellum basal body, MS ring"/>
    <property type="evidence" value="ECO:0007669"/>
    <property type="project" value="InterPro"/>
</dbReference>
<evidence type="ECO:0000256" key="6">
    <source>
        <dbReference type="ARBA" id="ARBA00022989"/>
    </source>
</evidence>
<accession>A0A0S4LLH2</accession>
<evidence type="ECO:0000256" key="8">
    <source>
        <dbReference type="ARBA" id="ARBA00023143"/>
    </source>
</evidence>
<evidence type="ECO:0000256" key="3">
    <source>
        <dbReference type="ARBA" id="ARBA00007971"/>
    </source>
</evidence>
<dbReference type="PRINTS" id="PR01009">
    <property type="entry name" value="FLGMRINGFLIF"/>
</dbReference>
<keyword evidence="6 11" id="KW-1133">Transmembrane helix</keyword>
<feature type="transmembrane region" description="Helical" evidence="11">
    <location>
        <begin position="437"/>
        <end position="455"/>
    </location>
</feature>
<dbReference type="InterPro" id="IPR013556">
    <property type="entry name" value="Flag_M-ring_C"/>
</dbReference>
<evidence type="ECO:0000256" key="5">
    <source>
        <dbReference type="ARBA" id="ARBA00022692"/>
    </source>
</evidence>
<keyword evidence="14" id="KW-0282">Flagellum</keyword>
<dbReference type="InterPro" id="IPR043427">
    <property type="entry name" value="YscJ/FliF"/>
</dbReference>
<keyword evidence="8 9" id="KW-0975">Bacterial flagellum</keyword>
<dbReference type="EMBL" id="CZQA01000010">
    <property type="protein sequence ID" value="CUS37774.1"/>
    <property type="molecule type" value="Genomic_DNA"/>
</dbReference>
<dbReference type="GO" id="GO:0005886">
    <property type="term" value="C:plasma membrane"/>
    <property type="evidence" value="ECO:0007669"/>
    <property type="project" value="UniProtKB-SubCell"/>
</dbReference>
<keyword evidence="4" id="KW-1003">Cell membrane</keyword>
<dbReference type="AlphaFoldDB" id="A0A0S4LLH2"/>
<comment type="similarity">
    <text evidence="3 9">Belongs to the FliF family.</text>
</comment>
<evidence type="ECO:0000256" key="4">
    <source>
        <dbReference type="ARBA" id="ARBA00022475"/>
    </source>
</evidence>
<dbReference type="Pfam" id="PF01514">
    <property type="entry name" value="YscJ_FliF"/>
    <property type="match status" value="1"/>
</dbReference>
<reference evidence="14 15" key="1">
    <citation type="submission" date="2015-10" db="EMBL/GenBank/DDBJ databases">
        <authorList>
            <person name="Gilbert D.G."/>
        </authorList>
    </citation>
    <scope>NUCLEOTIDE SEQUENCE [LARGE SCALE GENOMIC DNA]</scope>
    <source>
        <strain evidence="14">COMA1</strain>
    </source>
</reference>
<dbReference type="GO" id="GO:0003774">
    <property type="term" value="F:cytoskeletal motor activity"/>
    <property type="evidence" value="ECO:0007669"/>
    <property type="project" value="InterPro"/>
</dbReference>
<sequence>MFSKFSINQRMIILVALAGSIAGLIAIALWTQQPDMQVLFTHLGSEDAAAIIDKLKETKVPYETTGGGSTVLVPSDQVHDLRLQLATQGLPHGGGVGFEIFDKTSIGMSEFVQKLNYRRALQGELARTIAQMPEVERARVHLAMPERRLFASEQEKARASVIVTLRGGQQLSPAQVQGVIHLVSSSVEGLQSRDVTVVDGHGRLLSATVTDETAGLTNTQLDYQRSIEKDIETRIQTMLERIVGPNKAVVRVSSVVDFRKIETTEERYDPNSQVVRSEQRGQEKSNGSNGVGGGVPGVQSNVPPGTDAEPAQTSSNSSQTKNETVNYEISRTVSKIVEPVGAIKQLSVAVLVDGVYEAAKAAEGQAGDAPAAARKYVPRSEEDLKRIEDIVKKAMGFSAERQDQVQVVNVQFGTEAEEPQAGTTEIASEGLKPWMPYLRYGVAILLFAVILLFVVRPLLAMLGTNIEQAQAEASVAELSGGNPAGGATLANTPDRAQIIDMAKKNPDATAVVVKEWLKSPS</sequence>
<evidence type="ECO:0000256" key="1">
    <source>
        <dbReference type="ARBA" id="ARBA00004117"/>
    </source>
</evidence>
<feature type="transmembrane region" description="Helical" evidence="11">
    <location>
        <begin position="12"/>
        <end position="30"/>
    </location>
</feature>
<evidence type="ECO:0000256" key="11">
    <source>
        <dbReference type="SAM" id="Phobius"/>
    </source>
</evidence>
<proteinExistence type="inferred from homology"/>
<dbReference type="PIRSF" id="PIRSF004862">
    <property type="entry name" value="FliF"/>
    <property type="match status" value="1"/>
</dbReference>
<name>A0A0S4LLH2_9BACT</name>
<evidence type="ECO:0000313" key="14">
    <source>
        <dbReference type="EMBL" id="CUS37774.1"/>
    </source>
</evidence>
<evidence type="ECO:0000256" key="2">
    <source>
        <dbReference type="ARBA" id="ARBA00004651"/>
    </source>
</evidence>
<evidence type="ECO:0000313" key="15">
    <source>
        <dbReference type="Proteomes" id="UP000199032"/>
    </source>
</evidence>
<keyword evidence="14" id="KW-0969">Cilium</keyword>
<evidence type="ECO:0000256" key="10">
    <source>
        <dbReference type="SAM" id="MobiDB-lite"/>
    </source>
</evidence>
<feature type="region of interest" description="Disordered" evidence="10">
    <location>
        <begin position="266"/>
        <end position="324"/>
    </location>
</feature>
<evidence type="ECO:0000259" key="13">
    <source>
        <dbReference type="Pfam" id="PF08345"/>
    </source>
</evidence>
<dbReference type="STRING" id="1742972.COMA1_40253"/>
<feature type="domain" description="Flagellar M-ring C-terminal" evidence="13">
    <location>
        <begin position="239"/>
        <end position="412"/>
    </location>
</feature>
<dbReference type="InterPro" id="IPR006182">
    <property type="entry name" value="FliF_N_dom"/>
</dbReference>
<comment type="subcellular location">
    <subcellularLocation>
        <location evidence="1 9">Bacterial flagellum basal body</location>
    </subcellularLocation>
    <subcellularLocation>
        <location evidence="2">Cell membrane</location>
        <topology evidence="2">Multi-pass membrane protein</topology>
    </subcellularLocation>
</comment>
<dbReference type="Proteomes" id="UP000199032">
    <property type="component" value="Unassembled WGS sequence"/>
</dbReference>
<feature type="domain" description="Flagellar M-ring N-terminal" evidence="12">
    <location>
        <begin position="32"/>
        <end position="206"/>
    </location>
</feature>
<dbReference type="InterPro" id="IPR045851">
    <property type="entry name" value="AMP-bd_C_sf"/>
</dbReference>
<dbReference type="Gene3D" id="3.30.300.30">
    <property type="match status" value="1"/>
</dbReference>
<dbReference type="Pfam" id="PF08345">
    <property type="entry name" value="YscJ_FliF_C"/>
    <property type="match status" value="1"/>
</dbReference>
<dbReference type="PANTHER" id="PTHR30046:SF0">
    <property type="entry name" value="FLAGELLAR M-RING PROTEIN"/>
    <property type="match status" value="1"/>
</dbReference>
<keyword evidence="5 11" id="KW-0812">Transmembrane</keyword>
<comment type="function">
    <text evidence="9">The M ring may be actively involved in energy transduction.</text>
</comment>
<dbReference type="PANTHER" id="PTHR30046">
    <property type="entry name" value="FLAGELLAR M-RING PROTEIN"/>
    <property type="match status" value="1"/>
</dbReference>
<evidence type="ECO:0000259" key="12">
    <source>
        <dbReference type="Pfam" id="PF01514"/>
    </source>
</evidence>
<dbReference type="OrthoDB" id="9807026at2"/>
<keyword evidence="14" id="KW-0966">Cell projection</keyword>